<dbReference type="EMBL" id="CAJNOR010006764">
    <property type="protein sequence ID" value="CAF1603075.1"/>
    <property type="molecule type" value="Genomic_DNA"/>
</dbReference>
<proteinExistence type="predicted"/>
<feature type="non-terminal residue" evidence="1">
    <location>
        <position position="55"/>
    </location>
</feature>
<reference evidence="1" key="1">
    <citation type="submission" date="2021-02" db="EMBL/GenBank/DDBJ databases">
        <authorList>
            <person name="Nowell W R."/>
        </authorList>
    </citation>
    <scope>NUCLEOTIDE SEQUENCE</scope>
</reference>
<protein>
    <submittedName>
        <fullName evidence="1">Uncharacterized protein</fullName>
    </submittedName>
</protein>
<gene>
    <name evidence="1" type="ORF">XAT740_LOCUS47938</name>
</gene>
<organism evidence="1 2">
    <name type="scientific">Adineta ricciae</name>
    <name type="common">Rotifer</name>
    <dbReference type="NCBI Taxonomy" id="249248"/>
    <lineage>
        <taxon>Eukaryota</taxon>
        <taxon>Metazoa</taxon>
        <taxon>Spiralia</taxon>
        <taxon>Gnathifera</taxon>
        <taxon>Rotifera</taxon>
        <taxon>Eurotatoria</taxon>
        <taxon>Bdelloidea</taxon>
        <taxon>Adinetida</taxon>
        <taxon>Adinetidae</taxon>
        <taxon>Adineta</taxon>
    </lineage>
</organism>
<keyword evidence="2" id="KW-1185">Reference proteome</keyword>
<evidence type="ECO:0000313" key="1">
    <source>
        <dbReference type="EMBL" id="CAF1603075.1"/>
    </source>
</evidence>
<name>A0A816AV81_ADIRI</name>
<evidence type="ECO:0000313" key="2">
    <source>
        <dbReference type="Proteomes" id="UP000663828"/>
    </source>
</evidence>
<dbReference type="Proteomes" id="UP000663828">
    <property type="component" value="Unassembled WGS sequence"/>
</dbReference>
<accession>A0A816AV81</accession>
<comment type="caution">
    <text evidence="1">The sequence shown here is derived from an EMBL/GenBank/DDBJ whole genome shotgun (WGS) entry which is preliminary data.</text>
</comment>
<sequence>MNTPINTHITLDDLESLNSRKLHMLTSSNESTIQLLPSRLGDNDSCPAGCNQWYT</sequence>
<dbReference type="AlphaFoldDB" id="A0A816AV81"/>